<organism evidence="2 3">
    <name type="scientific">Zymoseptoria tritici (strain ST99CH_3D7)</name>
    <dbReference type="NCBI Taxonomy" id="1276538"/>
    <lineage>
        <taxon>Eukaryota</taxon>
        <taxon>Fungi</taxon>
        <taxon>Dikarya</taxon>
        <taxon>Ascomycota</taxon>
        <taxon>Pezizomycotina</taxon>
        <taxon>Dothideomycetes</taxon>
        <taxon>Dothideomycetidae</taxon>
        <taxon>Mycosphaerellales</taxon>
        <taxon>Mycosphaerellaceae</taxon>
        <taxon>Zymoseptoria</taxon>
    </lineage>
</organism>
<evidence type="ECO:0000256" key="1">
    <source>
        <dbReference type="SAM" id="MobiDB-lite"/>
    </source>
</evidence>
<evidence type="ECO:0000313" key="2">
    <source>
        <dbReference type="EMBL" id="SMQ50507.1"/>
    </source>
</evidence>
<dbReference type="AlphaFoldDB" id="A0A1X7RU69"/>
<feature type="compositionally biased region" description="Basic and acidic residues" evidence="1">
    <location>
        <begin position="58"/>
        <end position="73"/>
    </location>
</feature>
<keyword evidence="3" id="KW-1185">Reference proteome</keyword>
<sequence>MAIIDSSHLPIPSADQNSQHRLQVVMGLVEHSEAPASRKPGLDNDIAVSDEVDAAEDQPAHKSADALDDHVSSDDDDDQKDNEDDNDEEDSETFSAGGDSESEDFHFKEAVDDGRLSKAVKFEIPDENTRLALAGAGINTDVYFQGRSDETANFAAAPCGANAKYLTSDSFDEVCTLLGQMQGHIQASPLLVNKQPSLTAARIERMKTVLDTAKAIKNAVKLPQLEENEAMADKLLKEALDKGDNKALEDQLRDDWLPKKSKLKDGRAILAPAEVSIGVLKSDLEGLAGVTKTMLDQRRGQRETSMQREEGDQLFLLRQQMEWCEKVVDGLLSWLADALEAAKF</sequence>
<proteinExistence type="predicted"/>
<dbReference type="Proteomes" id="UP000215127">
    <property type="component" value="Chromosome 5"/>
</dbReference>
<feature type="compositionally biased region" description="Acidic residues" evidence="1">
    <location>
        <begin position="74"/>
        <end position="92"/>
    </location>
</feature>
<name>A0A1X7RU69_ZYMT9</name>
<gene>
    <name evidence="2" type="ORF">ZT3D7_G5660</name>
</gene>
<reference evidence="2 3" key="1">
    <citation type="submission" date="2016-06" db="EMBL/GenBank/DDBJ databases">
        <authorList>
            <person name="Kjaerup R.B."/>
            <person name="Dalgaard T.S."/>
            <person name="Juul-Madsen H.R."/>
        </authorList>
    </citation>
    <scope>NUCLEOTIDE SEQUENCE [LARGE SCALE GENOMIC DNA]</scope>
</reference>
<evidence type="ECO:0000313" key="3">
    <source>
        <dbReference type="Proteomes" id="UP000215127"/>
    </source>
</evidence>
<feature type="region of interest" description="Disordered" evidence="1">
    <location>
        <begin position="31"/>
        <end position="104"/>
    </location>
</feature>
<dbReference type="EMBL" id="LT853696">
    <property type="protein sequence ID" value="SMQ50507.1"/>
    <property type="molecule type" value="Genomic_DNA"/>
</dbReference>
<protein>
    <submittedName>
        <fullName evidence="2">Uncharacterized protein</fullName>
    </submittedName>
</protein>
<accession>A0A1X7RU69</accession>